<proteinExistence type="predicted"/>
<dbReference type="RefSeq" id="WP_151667961.1">
    <property type="nucleotide sequence ID" value="NZ_WBVO01000009.1"/>
</dbReference>
<evidence type="ECO:0000313" key="3">
    <source>
        <dbReference type="Proteomes" id="UP000468650"/>
    </source>
</evidence>
<dbReference type="InterPro" id="IPR026341">
    <property type="entry name" value="T9SS_type_B"/>
</dbReference>
<comment type="caution">
    <text evidence="2">The sequence shown here is derived from an EMBL/GenBank/DDBJ whole genome shotgun (WGS) entry which is preliminary data.</text>
</comment>
<feature type="signal peptide" evidence="1">
    <location>
        <begin position="1"/>
        <end position="24"/>
    </location>
</feature>
<evidence type="ECO:0000313" key="2">
    <source>
        <dbReference type="EMBL" id="KAB2808148.1"/>
    </source>
</evidence>
<sequence length="714" mass="77990">MKRSLRLKWLGMALMILAGNFAFGQAITVIQTPNASACTGDSLIMNMSLTGTYLANNSFDVLMTPGTAATADFTDPATLNVPIAKWLPNTGNPIQDTNSSLTPKTVTIVIPETITTNGTYSIRFESTNPVTQSNIFEVNVNVTIPAEIDTANIKGAFRNNYTPGNPDDFGKCVDDTIVLYANPGFNYQWMVNGVDVRIAQVGRTDDRFDSLLVWLPGDYSVEVSSGPVCPGTSDPVTIVNYIPSPIITFGNPVNQVQPWIVFLDEPFPALVTDSVQFCETDSVMFYGEAPQLPGEVYTYQWYRDSVDQFGIDTFIPIAGAMNDTFWFNASHMANAVNPFEMEIYLEVTDTTTGCTTLGADPKYVFMDTVPDTEISAIPWPGNANAPTIICIEDSVLLGADATGADWDYQWQARFPLNGGTWTNIPNDTNPRLQVDTTLIPDSAEYRLVISNVACTWITTPIQVNIVPLPTFQFLPSDSVAICADDSVLIAVNGNGLQYTWSNGFIGTSQYLSTPGTYWVEARGVNQCISYDTLILFPLVVNADAGPDQVIGQDEDVVMAASGGVSYYWYANEPVYFSNQRDPNTLSRPVKDTTWYFVEVTAANGCTAIDSMLVIVEDPFAGGPNLSNVQNVMTPNGDGANDVFDLSEVVRTDGCDLVIMNRWGSEVYTEENYTSGWTGVDNGGNELPDGTYYYVLACGDEIRFKGAITILRNND</sequence>
<name>A0A6N6RJY8_9FLAO</name>
<keyword evidence="3" id="KW-1185">Reference proteome</keyword>
<dbReference type="NCBIfam" id="TIGR04131">
    <property type="entry name" value="Bac_Flav_CTERM"/>
    <property type="match status" value="1"/>
</dbReference>
<evidence type="ECO:0000256" key="1">
    <source>
        <dbReference type="SAM" id="SignalP"/>
    </source>
</evidence>
<protein>
    <submittedName>
        <fullName evidence="2">Gliding motility-associated C-terminal domain-containing protein</fullName>
    </submittedName>
</protein>
<organism evidence="2 3">
    <name type="scientific">Phaeocystidibacter luteus</name>
    <dbReference type="NCBI Taxonomy" id="911197"/>
    <lineage>
        <taxon>Bacteria</taxon>
        <taxon>Pseudomonadati</taxon>
        <taxon>Bacteroidota</taxon>
        <taxon>Flavobacteriia</taxon>
        <taxon>Flavobacteriales</taxon>
        <taxon>Phaeocystidibacteraceae</taxon>
        <taxon>Phaeocystidibacter</taxon>
    </lineage>
</organism>
<gene>
    <name evidence="2" type="ORF">F8C67_11305</name>
</gene>
<dbReference type="EMBL" id="WBVO01000009">
    <property type="protein sequence ID" value="KAB2808148.1"/>
    <property type="molecule type" value="Genomic_DNA"/>
</dbReference>
<dbReference type="Pfam" id="PF13585">
    <property type="entry name" value="CHU_C"/>
    <property type="match status" value="1"/>
</dbReference>
<accession>A0A6N6RJY8</accession>
<feature type="chain" id="PRO_5026661207" evidence="1">
    <location>
        <begin position="25"/>
        <end position="714"/>
    </location>
</feature>
<dbReference type="Proteomes" id="UP000468650">
    <property type="component" value="Unassembled WGS sequence"/>
</dbReference>
<keyword evidence="1" id="KW-0732">Signal</keyword>
<reference evidence="2 3" key="1">
    <citation type="submission" date="2019-09" db="EMBL/GenBank/DDBJ databases">
        <title>Genomes of family Cryomorphaceae.</title>
        <authorList>
            <person name="Bowman J.P."/>
        </authorList>
    </citation>
    <scope>NUCLEOTIDE SEQUENCE [LARGE SCALE GENOMIC DNA]</scope>
    <source>
        <strain evidence="2 3">LMG 25704</strain>
    </source>
</reference>
<dbReference type="OrthoDB" id="678019at2"/>
<dbReference type="AlphaFoldDB" id="A0A6N6RJY8"/>